<keyword evidence="7" id="KW-1185">Reference proteome</keyword>
<feature type="chain" id="PRO_5045659469" evidence="5">
    <location>
        <begin position="28"/>
        <end position="165"/>
    </location>
</feature>
<dbReference type="InterPro" id="IPR052211">
    <property type="entry name" value="Cpx_auxiliary_protein"/>
</dbReference>
<dbReference type="Pfam" id="PF07813">
    <property type="entry name" value="LTXXQ"/>
    <property type="match status" value="1"/>
</dbReference>
<evidence type="ECO:0000313" key="6">
    <source>
        <dbReference type="EMBL" id="QWV92441.1"/>
    </source>
</evidence>
<evidence type="ECO:0000256" key="5">
    <source>
        <dbReference type="SAM" id="SignalP"/>
    </source>
</evidence>
<name>A0ABX8J5M9_9BACT</name>
<evidence type="ECO:0000256" key="4">
    <source>
        <dbReference type="ARBA" id="ARBA00022764"/>
    </source>
</evidence>
<dbReference type="RefSeq" id="WP_216799247.1">
    <property type="nucleotide sequence ID" value="NZ_CP076723.1"/>
</dbReference>
<dbReference type="EMBL" id="CP076723">
    <property type="protein sequence ID" value="QWV92441.1"/>
    <property type="molecule type" value="Genomic_DNA"/>
</dbReference>
<keyword evidence="3 5" id="KW-0732">Signal</keyword>
<sequence>MNRQLRQLVLLTCVTATAVVGSGSAFAGYGPMNGESGKECFEQQKHEGRRGMFMKMAKELELSDQQKSEARAIFEAGRAKNAPLFASLRQERHELQTMVRSGSADESAIRAQAAKVAALQADVAVQRGAQTRQFLALLTPEQATKFKALREARHDARGHHPHHDR</sequence>
<protein>
    <submittedName>
        <fullName evidence="6">Spy/CpxP family protein refolding chaperone</fullName>
    </submittedName>
</protein>
<evidence type="ECO:0000313" key="7">
    <source>
        <dbReference type="Proteomes" id="UP000683557"/>
    </source>
</evidence>
<reference evidence="6 7" key="1">
    <citation type="submission" date="2021-06" db="EMBL/GenBank/DDBJ databases">
        <title>Gemonas diversity in paddy soil.</title>
        <authorList>
            <person name="Liu G."/>
        </authorList>
    </citation>
    <scope>NUCLEOTIDE SEQUENCE [LARGE SCALE GENOMIC DNA]</scope>
    <source>
        <strain evidence="6 7">RG10</strain>
    </source>
</reference>
<dbReference type="PANTHER" id="PTHR38102:SF1">
    <property type="entry name" value="PERIPLASMIC CHAPERONE SPY"/>
    <property type="match status" value="1"/>
</dbReference>
<keyword evidence="4" id="KW-0574">Periplasm</keyword>
<dbReference type="CDD" id="cd09916">
    <property type="entry name" value="CpxP_like"/>
    <property type="match status" value="1"/>
</dbReference>
<organism evidence="6 7">
    <name type="scientific">Geomonas oryzisoli</name>
    <dbReference type="NCBI Taxonomy" id="2847992"/>
    <lineage>
        <taxon>Bacteria</taxon>
        <taxon>Pseudomonadati</taxon>
        <taxon>Thermodesulfobacteriota</taxon>
        <taxon>Desulfuromonadia</taxon>
        <taxon>Geobacterales</taxon>
        <taxon>Geobacteraceae</taxon>
        <taxon>Geomonas</taxon>
    </lineage>
</organism>
<feature type="signal peptide" evidence="5">
    <location>
        <begin position="1"/>
        <end position="27"/>
    </location>
</feature>
<gene>
    <name evidence="6" type="ORF">KP004_14675</name>
</gene>
<dbReference type="PANTHER" id="PTHR38102">
    <property type="entry name" value="PERIPLASMIC CHAPERONE SPY"/>
    <property type="match status" value="1"/>
</dbReference>
<proteinExistence type="inferred from homology"/>
<evidence type="ECO:0000256" key="3">
    <source>
        <dbReference type="ARBA" id="ARBA00022729"/>
    </source>
</evidence>
<evidence type="ECO:0000256" key="1">
    <source>
        <dbReference type="ARBA" id="ARBA00004418"/>
    </source>
</evidence>
<accession>A0ABX8J5M9</accession>
<comment type="subcellular location">
    <subcellularLocation>
        <location evidence="1">Periplasm</location>
    </subcellularLocation>
</comment>
<comment type="similarity">
    <text evidence="2">Belongs to the CpxP/Spy family.</text>
</comment>
<evidence type="ECO:0000256" key="2">
    <source>
        <dbReference type="ARBA" id="ARBA00008441"/>
    </source>
</evidence>
<dbReference type="InterPro" id="IPR012899">
    <property type="entry name" value="LTXXQ"/>
</dbReference>
<dbReference type="Proteomes" id="UP000683557">
    <property type="component" value="Chromosome"/>
</dbReference>